<feature type="compositionally biased region" description="Acidic residues" evidence="1">
    <location>
        <begin position="96"/>
        <end position="108"/>
    </location>
</feature>
<evidence type="ECO:0000313" key="4">
    <source>
        <dbReference type="Proteomes" id="UP000197138"/>
    </source>
</evidence>
<feature type="region of interest" description="Disordered" evidence="1">
    <location>
        <begin position="57"/>
        <end position="114"/>
    </location>
</feature>
<dbReference type="Proteomes" id="UP000197138">
    <property type="component" value="Unassembled WGS sequence"/>
</dbReference>
<feature type="compositionally biased region" description="Acidic residues" evidence="1">
    <location>
        <begin position="63"/>
        <end position="78"/>
    </location>
</feature>
<dbReference type="EMBL" id="MTKT01000785">
    <property type="protein sequence ID" value="OWM88947.1"/>
    <property type="molecule type" value="Genomic_DNA"/>
</dbReference>
<evidence type="ECO:0000313" key="2">
    <source>
        <dbReference type="EMBL" id="OWM88947.1"/>
    </source>
</evidence>
<keyword evidence="5" id="KW-1185">Reference proteome</keyword>
<evidence type="ECO:0000313" key="5">
    <source>
        <dbReference type="Proteomes" id="UP000233551"/>
    </source>
</evidence>
<feature type="compositionally biased region" description="Basic and acidic residues" evidence="1">
    <location>
        <begin position="9"/>
        <end position="21"/>
    </location>
</feature>
<reference evidence="3 5" key="3">
    <citation type="submission" date="2017-11" db="EMBL/GenBank/DDBJ databases">
        <title>De-novo sequencing of pomegranate (Punica granatum L.) genome.</title>
        <authorList>
            <person name="Akparov Z."/>
            <person name="Amiraslanov A."/>
            <person name="Hajiyeva S."/>
            <person name="Abbasov M."/>
            <person name="Kaur K."/>
            <person name="Hamwieh A."/>
            <person name="Solovyev V."/>
            <person name="Salamov A."/>
            <person name="Braich B."/>
            <person name="Kosarev P."/>
            <person name="Mahmoud A."/>
            <person name="Hajiyev E."/>
            <person name="Babayeva S."/>
            <person name="Izzatullayeva V."/>
            <person name="Mammadov A."/>
            <person name="Mammadov A."/>
            <person name="Sharifova S."/>
            <person name="Ojaghi J."/>
            <person name="Eynullazada K."/>
            <person name="Bayramov B."/>
            <person name="Abdulazimova A."/>
            <person name="Shahmuradov I."/>
        </authorList>
    </citation>
    <scope>NUCLEOTIDE SEQUENCE [LARGE SCALE GENOMIC DNA]</scope>
    <source>
        <strain evidence="3">AG2017</strain>
        <strain evidence="5">cv. AG2017</strain>
        <tissue evidence="3">Leaf</tissue>
    </source>
</reference>
<gene>
    <name evidence="2" type="ORF">CDL15_Pgr020901</name>
    <name evidence="3" type="ORF">CRG98_001536</name>
</gene>
<feature type="region of interest" description="Disordered" evidence="1">
    <location>
        <begin position="1"/>
        <end position="26"/>
    </location>
</feature>
<evidence type="ECO:0000313" key="3">
    <source>
        <dbReference type="EMBL" id="PKI78086.1"/>
    </source>
</evidence>
<accession>A0A218XV80</accession>
<name>A0A218XV80_PUNGR</name>
<proteinExistence type="predicted"/>
<evidence type="ECO:0000256" key="1">
    <source>
        <dbReference type="SAM" id="MobiDB-lite"/>
    </source>
</evidence>
<reference evidence="4" key="1">
    <citation type="journal article" date="2017" name="Plant J.">
        <title>The pomegranate (Punica granatum L.) genome and the genomics of punicalagin biosynthesis.</title>
        <authorList>
            <person name="Qin G."/>
            <person name="Xu C."/>
            <person name="Ming R."/>
            <person name="Tang H."/>
            <person name="Guyot R."/>
            <person name="Kramer E.M."/>
            <person name="Hu Y."/>
            <person name="Yi X."/>
            <person name="Qi Y."/>
            <person name="Xu X."/>
            <person name="Gao Z."/>
            <person name="Pan H."/>
            <person name="Jian J."/>
            <person name="Tian Y."/>
            <person name="Yue Z."/>
            <person name="Xu Y."/>
        </authorList>
    </citation>
    <scope>NUCLEOTIDE SEQUENCE [LARGE SCALE GENOMIC DNA]</scope>
    <source>
        <strain evidence="4">cv. Dabenzi</strain>
    </source>
</reference>
<dbReference type="Proteomes" id="UP000233551">
    <property type="component" value="Unassembled WGS sequence"/>
</dbReference>
<protein>
    <submittedName>
        <fullName evidence="2">Uncharacterized protein</fullName>
    </submittedName>
</protein>
<comment type="caution">
    <text evidence="2">The sequence shown here is derived from an EMBL/GenBank/DDBJ whole genome shotgun (WGS) entry which is preliminary data.</text>
</comment>
<dbReference type="AlphaFoldDB" id="A0A218XV80"/>
<sequence>MEPNLLKRPFPETHSPEEPVSNKRRSVAFGPVRCPFDDEDSVFREFLEQQHLPLYPDVIYLSDSDEDEPEEEPEEGEFDQQHLLPCPNFVHLSDEDHPEEEPEEEEELCTPRLDPLFTDDRDSIPSLIPTRLNIEPDFGQRPSVVSVFVDAECGRDGVSRFPRPTLFGEDHLTAKRQQSRHYSTDHSRCSKRFSGLASIRSWSRLFAPSVAAHKMVSETESDANDVPALATGGAVALELAFLNFPEDCRRGTFQGKSDNHLKNRKFDVVRDFPPGCGHQRSCRIFQGKSDNYLKNRKFDVVRDFPPGCGHREWRLAGTEAQFVEVVEDNFS</sequence>
<organism evidence="2 4">
    <name type="scientific">Punica granatum</name>
    <name type="common">Pomegranate</name>
    <dbReference type="NCBI Taxonomy" id="22663"/>
    <lineage>
        <taxon>Eukaryota</taxon>
        <taxon>Viridiplantae</taxon>
        <taxon>Streptophyta</taxon>
        <taxon>Embryophyta</taxon>
        <taxon>Tracheophyta</taxon>
        <taxon>Spermatophyta</taxon>
        <taxon>Magnoliopsida</taxon>
        <taxon>eudicotyledons</taxon>
        <taxon>Gunneridae</taxon>
        <taxon>Pentapetalae</taxon>
        <taxon>rosids</taxon>
        <taxon>malvids</taxon>
        <taxon>Myrtales</taxon>
        <taxon>Lythraceae</taxon>
        <taxon>Punica</taxon>
    </lineage>
</organism>
<dbReference type="EMBL" id="PGOL01000061">
    <property type="protein sequence ID" value="PKI78086.1"/>
    <property type="molecule type" value="Genomic_DNA"/>
</dbReference>
<reference evidence="2" key="2">
    <citation type="submission" date="2017-06" db="EMBL/GenBank/DDBJ databases">
        <title>The pomegranate genome and the genomics of punicalagin biosynthesis.</title>
        <authorList>
            <person name="Xu C."/>
        </authorList>
    </citation>
    <scope>NUCLEOTIDE SEQUENCE [LARGE SCALE GENOMIC DNA]</scope>
    <source>
        <tissue evidence="2">Fresh leaf</tissue>
    </source>
</reference>